<dbReference type="SUPFAM" id="SSF56954">
    <property type="entry name" value="Outer membrane efflux proteins (OEP)"/>
    <property type="match status" value="1"/>
</dbReference>
<keyword evidence="10" id="KW-1185">Reference proteome</keyword>
<dbReference type="Gene3D" id="1.20.1600.10">
    <property type="entry name" value="Outer membrane efflux proteins (OEP)"/>
    <property type="match status" value="1"/>
</dbReference>
<evidence type="ECO:0000256" key="4">
    <source>
        <dbReference type="ARBA" id="ARBA00022452"/>
    </source>
</evidence>
<comment type="caution">
    <text evidence="9">The sequence shown here is derived from an EMBL/GenBank/DDBJ whole genome shotgun (WGS) entry which is preliminary data.</text>
</comment>
<proteinExistence type="inferred from homology"/>
<dbReference type="GO" id="GO:1990281">
    <property type="term" value="C:efflux pump complex"/>
    <property type="evidence" value="ECO:0007669"/>
    <property type="project" value="TreeGrafter"/>
</dbReference>
<evidence type="ECO:0000256" key="7">
    <source>
        <dbReference type="ARBA" id="ARBA00023237"/>
    </source>
</evidence>
<dbReference type="OrthoDB" id="9771205at2"/>
<dbReference type="GO" id="GO:0015562">
    <property type="term" value="F:efflux transmembrane transporter activity"/>
    <property type="evidence" value="ECO:0007669"/>
    <property type="project" value="InterPro"/>
</dbReference>
<feature type="compositionally biased region" description="Basic residues" evidence="8">
    <location>
        <begin position="1"/>
        <end position="19"/>
    </location>
</feature>
<gene>
    <name evidence="9" type="ORF">EG028_15645</name>
</gene>
<evidence type="ECO:0000313" key="10">
    <source>
        <dbReference type="Proteomes" id="UP000279089"/>
    </source>
</evidence>
<keyword evidence="3" id="KW-0813">Transport</keyword>
<dbReference type="EMBL" id="RMBX01000008">
    <property type="protein sequence ID" value="RPD40088.1"/>
    <property type="molecule type" value="Genomic_DNA"/>
</dbReference>
<accession>A0A3N4M9H3</accession>
<evidence type="ECO:0000256" key="3">
    <source>
        <dbReference type="ARBA" id="ARBA00022448"/>
    </source>
</evidence>
<keyword evidence="5" id="KW-0812">Transmembrane</keyword>
<dbReference type="InterPro" id="IPR003423">
    <property type="entry name" value="OMP_efflux"/>
</dbReference>
<reference evidence="10" key="1">
    <citation type="submission" date="2018-11" db="EMBL/GenBank/DDBJ databases">
        <title>Chitinophaga lutea sp.nov., isolate from arsenic contaminated soil.</title>
        <authorList>
            <person name="Zong Y."/>
        </authorList>
    </citation>
    <scope>NUCLEOTIDE SEQUENCE [LARGE SCALE GENOMIC DNA]</scope>
    <source>
        <strain evidence="10">YLT18</strain>
    </source>
</reference>
<dbReference type="PANTHER" id="PTHR30026">
    <property type="entry name" value="OUTER MEMBRANE PROTEIN TOLC"/>
    <property type="match status" value="1"/>
</dbReference>
<keyword evidence="6" id="KW-0472">Membrane</keyword>
<keyword evidence="4" id="KW-1134">Transmembrane beta strand</keyword>
<dbReference type="PANTHER" id="PTHR30026:SF20">
    <property type="entry name" value="OUTER MEMBRANE PROTEIN TOLC"/>
    <property type="match status" value="1"/>
</dbReference>
<comment type="subcellular location">
    <subcellularLocation>
        <location evidence="1">Cell outer membrane</location>
    </subcellularLocation>
</comment>
<dbReference type="GO" id="GO:0009279">
    <property type="term" value="C:cell outer membrane"/>
    <property type="evidence" value="ECO:0007669"/>
    <property type="project" value="UniProtKB-SubCell"/>
</dbReference>
<evidence type="ECO:0000256" key="1">
    <source>
        <dbReference type="ARBA" id="ARBA00004442"/>
    </source>
</evidence>
<organism evidence="9 10">
    <name type="scientific">Chitinophaga barathri</name>
    <dbReference type="NCBI Taxonomy" id="1647451"/>
    <lineage>
        <taxon>Bacteria</taxon>
        <taxon>Pseudomonadati</taxon>
        <taxon>Bacteroidota</taxon>
        <taxon>Chitinophagia</taxon>
        <taxon>Chitinophagales</taxon>
        <taxon>Chitinophagaceae</taxon>
        <taxon>Chitinophaga</taxon>
    </lineage>
</organism>
<dbReference type="GO" id="GO:0015288">
    <property type="term" value="F:porin activity"/>
    <property type="evidence" value="ECO:0007669"/>
    <property type="project" value="TreeGrafter"/>
</dbReference>
<dbReference type="InterPro" id="IPR051906">
    <property type="entry name" value="TolC-like"/>
</dbReference>
<dbReference type="Pfam" id="PF02321">
    <property type="entry name" value="OEP"/>
    <property type="match status" value="2"/>
</dbReference>
<evidence type="ECO:0000256" key="6">
    <source>
        <dbReference type="ARBA" id="ARBA00023136"/>
    </source>
</evidence>
<evidence type="ECO:0000256" key="8">
    <source>
        <dbReference type="SAM" id="MobiDB-lite"/>
    </source>
</evidence>
<evidence type="ECO:0000313" key="9">
    <source>
        <dbReference type="EMBL" id="RPD40088.1"/>
    </source>
</evidence>
<name>A0A3N4M9H3_9BACT</name>
<keyword evidence="7" id="KW-0998">Cell outer membrane</keyword>
<comment type="similarity">
    <text evidence="2">Belongs to the outer membrane factor (OMF) (TC 1.B.17) family.</text>
</comment>
<sequence length="475" mass="53732">MKKRRSRNHRKQQPLHLTHKNQSLPETGNGKLNKMKLNRKLLTGIFFLQLAVSAKAQQVLTLEQAIDLGLKNNFDIRLARNDAEVAANDNAYAIFAFAPRLNGTASNIWTNTATKQEFGNGTKRDTSGIKNRQLQAAVNLNWTLFDGLKMFATRQRFQAIEILGELSVKNQVENSIANIINSYYNISQQKQQLRALAEQMSISDERVKLSDAKFQTGLAPKTDWLQAKVDYNAQRANWLRQQTAIEQSKASLNQLLGIADGNLNYDVNDSIPVNLAISYGEILENLPNTNPQMQVARQNLEISRLVLKERKGEFYPVIAFNSAYNFSQSNASAAINQFSPIFNQNRGFNYGFSATVPIFNGLNAHRALKQAKLDIAYQQLSVDNTQSQVNLLLTNAFKDYEYYKMALTLEQESVDLARENTMVALERFRQGVSTTLEVKEAQQSLELASYRLIQARYNTKVAETELHRLKGSLLK</sequence>
<evidence type="ECO:0000256" key="5">
    <source>
        <dbReference type="ARBA" id="ARBA00022692"/>
    </source>
</evidence>
<protein>
    <submittedName>
        <fullName evidence="9">TolC family protein</fullName>
    </submittedName>
</protein>
<evidence type="ECO:0000256" key="2">
    <source>
        <dbReference type="ARBA" id="ARBA00007613"/>
    </source>
</evidence>
<feature type="region of interest" description="Disordered" evidence="8">
    <location>
        <begin position="1"/>
        <end position="31"/>
    </location>
</feature>
<dbReference type="AlphaFoldDB" id="A0A3N4M9H3"/>
<dbReference type="Proteomes" id="UP000279089">
    <property type="component" value="Unassembled WGS sequence"/>
</dbReference>